<reference evidence="2 3" key="1">
    <citation type="journal article" date="2011" name="PLoS Genet.">
        <title>Finished genome of the fungal wheat pathogen Mycosphaerella graminicola reveals dispensome structure, chromosome plasticity, and stealth pathogenesis.</title>
        <authorList>
            <person name="Goodwin S.B."/>
            <person name="Ben M'barek S."/>
            <person name="Dhillon B."/>
            <person name="Wittenberg A.H.J."/>
            <person name="Crane C.F."/>
            <person name="Hane J.K."/>
            <person name="Foster A.J."/>
            <person name="Van der Lee T.A.J."/>
            <person name="Grimwood J."/>
            <person name="Aerts A."/>
            <person name="Antoniw J."/>
            <person name="Bailey A."/>
            <person name="Bluhm B."/>
            <person name="Bowler J."/>
            <person name="Bristow J."/>
            <person name="van der Burgt A."/>
            <person name="Canto-Canche B."/>
            <person name="Churchill A.C.L."/>
            <person name="Conde-Ferraez L."/>
            <person name="Cools H.J."/>
            <person name="Coutinho P.M."/>
            <person name="Csukai M."/>
            <person name="Dehal P."/>
            <person name="De Wit P."/>
            <person name="Donzelli B."/>
            <person name="van de Geest H.C."/>
            <person name="van Ham R.C.H.J."/>
            <person name="Hammond-Kosack K.E."/>
            <person name="Henrissat B."/>
            <person name="Kilian A."/>
            <person name="Kobayashi A.K."/>
            <person name="Koopmann E."/>
            <person name="Kourmpetis Y."/>
            <person name="Kuzniar A."/>
            <person name="Lindquist E."/>
            <person name="Lombard V."/>
            <person name="Maliepaard C."/>
            <person name="Martins N."/>
            <person name="Mehrabi R."/>
            <person name="Nap J.P.H."/>
            <person name="Ponomarenko A."/>
            <person name="Rudd J.J."/>
            <person name="Salamov A."/>
            <person name="Schmutz J."/>
            <person name="Schouten H.J."/>
            <person name="Shapiro H."/>
            <person name="Stergiopoulos I."/>
            <person name="Torriani S.F.F."/>
            <person name="Tu H."/>
            <person name="de Vries R.P."/>
            <person name="Waalwijk C."/>
            <person name="Ware S.B."/>
            <person name="Wiebenga A."/>
            <person name="Zwiers L.-H."/>
            <person name="Oliver R.P."/>
            <person name="Grigoriev I.V."/>
            <person name="Kema G.H.J."/>
        </authorList>
    </citation>
    <scope>NUCLEOTIDE SEQUENCE [LARGE SCALE GENOMIC DNA]</scope>
    <source>
        <strain evidence="3">CBS 115943 / IPO323</strain>
    </source>
</reference>
<sequence>MHPSEPGSLQDDKGEEQENDHSVNEQAPLRPRTHTRSLLDSIRSSPRSLCLLRNTNPSGSSAPPTRQSQRLASPSDHGEIVTLESRALVSCLSPGGQSRRQCPGRNGDTRKVATTQGAARTEKTGAWHTAESAVKAGEKLAKDHRTGNGYEDKSGNEGASGTEDESRYKQDPDADGGGAGWPTVLSAESTPADASRSQLHPKQEASQNAELQSREIRDEQRFEKRGTKH</sequence>
<keyword evidence="3" id="KW-1185">Reference proteome</keyword>
<name>F9XRM6_ZYMTI</name>
<gene>
    <name evidence="2" type="ORF">MYCGRDRAFT_97870</name>
</gene>
<dbReference type="Proteomes" id="UP000008062">
    <property type="component" value="Chromosome 18"/>
</dbReference>
<feature type="compositionally biased region" description="Basic and acidic residues" evidence="1">
    <location>
        <begin position="136"/>
        <end position="155"/>
    </location>
</feature>
<proteinExistence type="predicted"/>
<accession>F9XRM6</accession>
<organism evidence="2 3">
    <name type="scientific">Zymoseptoria tritici (strain CBS 115943 / IPO323)</name>
    <name type="common">Speckled leaf blotch fungus</name>
    <name type="synonym">Septoria tritici</name>
    <dbReference type="NCBI Taxonomy" id="336722"/>
    <lineage>
        <taxon>Eukaryota</taxon>
        <taxon>Fungi</taxon>
        <taxon>Dikarya</taxon>
        <taxon>Ascomycota</taxon>
        <taxon>Pezizomycotina</taxon>
        <taxon>Dothideomycetes</taxon>
        <taxon>Dothideomycetidae</taxon>
        <taxon>Mycosphaerellales</taxon>
        <taxon>Mycosphaerellaceae</taxon>
        <taxon>Zymoseptoria</taxon>
    </lineage>
</organism>
<dbReference type="GeneID" id="13399479"/>
<dbReference type="KEGG" id="ztr:MYCGRDRAFT_97870"/>
<dbReference type="HOGENOM" id="CLU_1210627_0_0_1"/>
<feature type="region of interest" description="Disordered" evidence="1">
    <location>
        <begin position="1"/>
        <end position="229"/>
    </location>
</feature>
<evidence type="ECO:0000313" key="3">
    <source>
        <dbReference type="Proteomes" id="UP000008062"/>
    </source>
</evidence>
<evidence type="ECO:0000313" key="2">
    <source>
        <dbReference type="EMBL" id="EGP82060.1"/>
    </source>
</evidence>
<protein>
    <submittedName>
        <fullName evidence="2">Uncharacterized protein</fullName>
    </submittedName>
</protein>
<feature type="compositionally biased region" description="Polar residues" evidence="1">
    <location>
        <begin position="36"/>
        <end position="72"/>
    </location>
</feature>
<evidence type="ECO:0000256" key="1">
    <source>
        <dbReference type="SAM" id="MobiDB-lite"/>
    </source>
</evidence>
<dbReference type="RefSeq" id="XP_003847084.1">
    <property type="nucleotide sequence ID" value="XM_003847036.1"/>
</dbReference>
<feature type="compositionally biased region" description="Polar residues" evidence="1">
    <location>
        <begin position="195"/>
        <end position="211"/>
    </location>
</feature>
<feature type="compositionally biased region" description="Basic and acidic residues" evidence="1">
    <location>
        <begin position="212"/>
        <end position="229"/>
    </location>
</feature>
<dbReference type="InParanoid" id="F9XRM6"/>
<dbReference type="EMBL" id="CM001213">
    <property type="protein sequence ID" value="EGP82060.1"/>
    <property type="molecule type" value="Genomic_DNA"/>
</dbReference>
<dbReference type="AlphaFoldDB" id="F9XRM6"/>